<dbReference type="OMA" id="CIGPWDP"/>
<evidence type="ECO:0000256" key="2">
    <source>
        <dbReference type="SAM" id="MobiDB-lite"/>
    </source>
</evidence>
<dbReference type="GO" id="GO:0008270">
    <property type="term" value="F:zinc ion binding"/>
    <property type="evidence" value="ECO:0007669"/>
    <property type="project" value="UniProtKB-KW"/>
</dbReference>
<evidence type="ECO:0000256" key="1">
    <source>
        <dbReference type="PROSITE-ProRule" id="PRU00047"/>
    </source>
</evidence>
<dbReference type="EMBL" id="NMPR01000160">
    <property type="protein sequence ID" value="KAA8628854.1"/>
    <property type="molecule type" value="Genomic_DNA"/>
</dbReference>
<dbReference type="Gene3D" id="4.10.60.10">
    <property type="entry name" value="Zinc finger, CCHC-type"/>
    <property type="match status" value="1"/>
</dbReference>
<protein>
    <recommendedName>
        <fullName evidence="3">CCHC-type domain-containing protein</fullName>
    </recommendedName>
</protein>
<keyword evidence="1" id="KW-0862">Zinc</keyword>
<organism evidence="4 5">
    <name type="scientific">Sordaria macrospora</name>
    <dbReference type="NCBI Taxonomy" id="5147"/>
    <lineage>
        <taxon>Eukaryota</taxon>
        <taxon>Fungi</taxon>
        <taxon>Dikarya</taxon>
        <taxon>Ascomycota</taxon>
        <taxon>Pezizomycotina</taxon>
        <taxon>Sordariomycetes</taxon>
        <taxon>Sordariomycetidae</taxon>
        <taxon>Sordariales</taxon>
        <taxon>Sordariaceae</taxon>
        <taxon>Sordaria</taxon>
    </lineage>
</organism>
<evidence type="ECO:0000313" key="5">
    <source>
        <dbReference type="Proteomes" id="UP000433876"/>
    </source>
</evidence>
<accession>A0A8S8ZEC5</accession>
<feature type="region of interest" description="Disordered" evidence="2">
    <location>
        <begin position="1"/>
        <end position="53"/>
    </location>
</feature>
<sequence length="298" mass="33521">MTRKRTLSAFHKGQQNTPGSAENQEDDHISRPKKVSKTIKTEPTDEPTGGALSQKIQEHVGPSLRGTHLAFSLEKPQPEKRQHARSTGGAECANCGGDGHMADRCIGPWDPVSGTIKACVLCNDASHGLDDCPILAKRSASERKYALSRYLILYRGGLPPIESSVCWVDLLSSTEYKEMLAKHSAEKGYSLYPWTREFAIRQHKNRFWERCSYSQEDNSRRTWWPNDPKTNSEAAVQSNLESLKKTESSSALKAAARQEMMESESEREWELIAAGLKVWPDVLEIAPKLRVDVEKEYF</sequence>
<dbReference type="SUPFAM" id="SSF57756">
    <property type="entry name" value="Retrovirus zinc finger-like domains"/>
    <property type="match status" value="1"/>
</dbReference>
<dbReference type="Proteomes" id="UP000433876">
    <property type="component" value="Unassembled WGS sequence"/>
</dbReference>
<keyword evidence="1" id="KW-0863">Zinc-finger</keyword>
<keyword evidence="1" id="KW-0479">Metal-binding</keyword>
<feature type="domain" description="CCHC-type" evidence="3">
    <location>
        <begin position="92"/>
        <end position="105"/>
    </location>
</feature>
<dbReference type="AlphaFoldDB" id="A0A8S8ZEC5"/>
<evidence type="ECO:0000259" key="3">
    <source>
        <dbReference type="PROSITE" id="PS50158"/>
    </source>
</evidence>
<dbReference type="InterPro" id="IPR001878">
    <property type="entry name" value="Znf_CCHC"/>
</dbReference>
<dbReference type="VEuPathDB" id="FungiDB:SMAC_05871"/>
<feature type="compositionally biased region" description="Polar residues" evidence="2">
    <location>
        <begin position="13"/>
        <end position="22"/>
    </location>
</feature>
<comment type="caution">
    <text evidence="4">The sequence shown here is derived from an EMBL/GenBank/DDBJ whole genome shotgun (WGS) entry which is preliminary data.</text>
</comment>
<dbReference type="PROSITE" id="PS50158">
    <property type="entry name" value="ZF_CCHC"/>
    <property type="match status" value="1"/>
</dbReference>
<name>A0A8S8ZEC5_SORMA</name>
<gene>
    <name evidence="4" type="ORF">SMACR_05871</name>
</gene>
<evidence type="ECO:0000313" key="4">
    <source>
        <dbReference type="EMBL" id="KAA8628854.1"/>
    </source>
</evidence>
<dbReference type="GO" id="GO:0003676">
    <property type="term" value="F:nucleic acid binding"/>
    <property type="evidence" value="ECO:0007669"/>
    <property type="project" value="InterPro"/>
</dbReference>
<dbReference type="InterPro" id="IPR036875">
    <property type="entry name" value="Znf_CCHC_sf"/>
</dbReference>
<reference evidence="4 5" key="1">
    <citation type="submission" date="2017-07" db="EMBL/GenBank/DDBJ databases">
        <title>Genome sequence of the Sordaria macrospora wild type strain R19027.</title>
        <authorList>
            <person name="Nowrousian M."/>
            <person name="Teichert I."/>
            <person name="Kueck U."/>
        </authorList>
    </citation>
    <scope>NUCLEOTIDE SEQUENCE [LARGE SCALE GENOMIC DNA]</scope>
    <source>
        <strain evidence="4 5">R19027</strain>
        <tissue evidence="4">Mycelium</tissue>
    </source>
</reference>
<proteinExistence type="predicted"/>